<comment type="caution">
    <text evidence="6">The sequence shown here is derived from an EMBL/GenBank/DDBJ whole genome shotgun (WGS) entry which is preliminary data.</text>
</comment>
<keyword evidence="2 6" id="KW-0238">DNA-binding</keyword>
<dbReference type="PRINTS" id="PR00035">
    <property type="entry name" value="HTHGNTR"/>
</dbReference>
<feature type="region of interest" description="Disordered" evidence="4">
    <location>
        <begin position="1"/>
        <end position="42"/>
    </location>
</feature>
<dbReference type="InterPro" id="IPR036390">
    <property type="entry name" value="WH_DNA-bd_sf"/>
</dbReference>
<dbReference type="Proteomes" id="UP001223743">
    <property type="component" value="Unassembled WGS sequence"/>
</dbReference>
<dbReference type="PANTHER" id="PTHR43537:SF45">
    <property type="entry name" value="GNTR FAMILY REGULATORY PROTEIN"/>
    <property type="match status" value="1"/>
</dbReference>
<dbReference type="SMART" id="SM00345">
    <property type="entry name" value="HTH_GNTR"/>
    <property type="match status" value="1"/>
</dbReference>
<gene>
    <name evidence="6" type="ORF">QO015_003257</name>
</gene>
<dbReference type="PROSITE" id="PS50949">
    <property type="entry name" value="HTH_GNTR"/>
    <property type="match status" value="1"/>
</dbReference>
<evidence type="ECO:0000313" key="7">
    <source>
        <dbReference type="Proteomes" id="UP001223743"/>
    </source>
</evidence>
<dbReference type="SUPFAM" id="SSF46785">
    <property type="entry name" value="Winged helix' DNA-binding domain"/>
    <property type="match status" value="1"/>
</dbReference>
<protein>
    <submittedName>
        <fullName evidence="6">DNA-binding GntR family transcriptional regulator</fullName>
    </submittedName>
</protein>
<feature type="compositionally biased region" description="Basic residues" evidence="4">
    <location>
        <begin position="32"/>
        <end position="41"/>
    </location>
</feature>
<dbReference type="InterPro" id="IPR000524">
    <property type="entry name" value="Tscrpt_reg_HTH_GntR"/>
</dbReference>
<dbReference type="Pfam" id="PF07729">
    <property type="entry name" value="FCD"/>
    <property type="match status" value="1"/>
</dbReference>
<dbReference type="RefSeq" id="WP_266282955.1">
    <property type="nucleotide sequence ID" value="NZ_JAPKNF010000002.1"/>
</dbReference>
<evidence type="ECO:0000256" key="3">
    <source>
        <dbReference type="ARBA" id="ARBA00023163"/>
    </source>
</evidence>
<feature type="domain" description="HTH gntR-type" evidence="5">
    <location>
        <begin position="43"/>
        <end position="110"/>
    </location>
</feature>
<dbReference type="EMBL" id="JAUSWJ010000001">
    <property type="protein sequence ID" value="MDQ0517644.1"/>
    <property type="molecule type" value="Genomic_DNA"/>
</dbReference>
<dbReference type="PANTHER" id="PTHR43537">
    <property type="entry name" value="TRANSCRIPTIONAL REGULATOR, GNTR FAMILY"/>
    <property type="match status" value="1"/>
</dbReference>
<dbReference type="Pfam" id="PF00392">
    <property type="entry name" value="GntR"/>
    <property type="match status" value="1"/>
</dbReference>
<dbReference type="InterPro" id="IPR036388">
    <property type="entry name" value="WH-like_DNA-bd_sf"/>
</dbReference>
<dbReference type="InterPro" id="IPR008920">
    <property type="entry name" value="TF_FadR/GntR_C"/>
</dbReference>
<accession>A0ABU0M9L4</accession>
<dbReference type="SUPFAM" id="SSF48008">
    <property type="entry name" value="GntR ligand-binding domain-like"/>
    <property type="match status" value="1"/>
</dbReference>
<dbReference type="CDD" id="cd07377">
    <property type="entry name" value="WHTH_GntR"/>
    <property type="match status" value="1"/>
</dbReference>
<dbReference type="SMART" id="SM00895">
    <property type="entry name" value="FCD"/>
    <property type="match status" value="1"/>
</dbReference>
<dbReference type="Gene3D" id="1.10.10.10">
    <property type="entry name" value="Winged helix-like DNA-binding domain superfamily/Winged helix DNA-binding domain"/>
    <property type="match status" value="1"/>
</dbReference>
<dbReference type="InterPro" id="IPR011711">
    <property type="entry name" value="GntR_C"/>
</dbReference>
<evidence type="ECO:0000313" key="6">
    <source>
        <dbReference type="EMBL" id="MDQ0517644.1"/>
    </source>
</evidence>
<dbReference type="GO" id="GO:0003677">
    <property type="term" value="F:DNA binding"/>
    <property type="evidence" value="ECO:0007669"/>
    <property type="project" value="UniProtKB-KW"/>
</dbReference>
<sequence length="261" mass="29108">MAALTEDDAKEAKPAAGGRAKRPAKETAAAPRRARAGKKTARASLTDRVYQLLRSDILTCALEPGRELSEAELAQRFDVSKTPVREALATLRQEGFVRTFPRRGYQVVPITFGDMSELFDLRTILEAGAAELACARITDAELDQLQKLADVVYDRAEQPSLQRFIKANRDFHAAIAKASGNERLQALIVRQMDELERFFYLGARLRDVNSETINDHQAIVEVLRKRDPDAARAIMIKHNDITREGLFKALASSRSFAQISL</sequence>
<name>A0ABU0M9L4_9HYPH</name>
<keyword evidence="3" id="KW-0804">Transcription</keyword>
<evidence type="ECO:0000259" key="5">
    <source>
        <dbReference type="PROSITE" id="PS50949"/>
    </source>
</evidence>
<evidence type="ECO:0000256" key="4">
    <source>
        <dbReference type="SAM" id="MobiDB-lite"/>
    </source>
</evidence>
<proteinExistence type="predicted"/>
<keyword evidence="1" id="KW-0805">Transcription regulation</keyword>
<keyword evidence="7" id="KW-1185">Reference proteome</keyword>
<evidence type="ECO:0000256" key="2">
    <source>
        <dbReference type="ARBA" id="ARBA00023125"/>
    </source>
</evidence>
<dbReference type="Gene3D" id="1.20.120.530">
    <property type="entry name" value="GntR ligand-binding domain-like"/>
    <property type="match status" value="1"/>
</dbReference>
<reference evidence="6 7" key="1">
    <citation type="submission" date="2023-07" db="EMBL/GenBank/DDBJ databases">
        <title>Genomic Encyclopedia of Type Strains, Phase IV (KMG-IV): sequencing the most valuable type-strain genomes for metagenomic binning, comparative biology and taxonomic classification.</title>
        <authorList>
            <person name="Goeker M."/>
        </authorList>
    </citation>
    <scope>NUCLEOTIDE SEQUENCE [LARGE SCALE GENOMIC DNA]</scope>
    <source>
        <strain evidence="6 7">B1-1</strain>
    </source>
</reference>
<organism evidence="6 7">
    <name type="scientific">Kaistia geumhonensis</name>
    <dbReference type="NCBI Taxonomy" id="410839"/>
    <lineage>
        <taxon>Bacteria</taxon>
        <taxon>Pseudomonadati</taxon>
        <taxon>Pseudomonadota</taxon>
        <taxon>Alphaproteobacteria</taxon>
        <taxon>Hyphomicrobiales</taxon>
        <taxon>Kaistiaceae</taxon>
        <taxon>Kaistia</taxon>
    </lineage>
</organism>
<evidence type="ECO:0000256" key="1">
    <source>
        <dbReference type="ARBA" id="ARBA00023015"/>
    </source>
</evidence>